<evidence type="ECO:0000256" key="7">
    <source>
        <dbReference type="ARBA" id="ARBA00022801"/>
    </source>
</evidence>
<dbReference type="InterPro" id="IPR043128">
    <property type="entry name" value="Rev_trsase/Diguanyl_cyclase"/>
</dbReference>
<organism evidence="12 13">
    <name type="scientific">Trichuris muris</name>
    <name type="common">Mouse whipworm</name>
    <dbReference type="NCBI Taxonomy" id="70415"/>
    <lineage>
        <taxon>Eukaryota</taxon>
        <taxon>Metazoa</taxon>
        <taxon>Ecdysozoa</taxon>
        <taxon>Nematoda</taxon>
        <taxon>Enoplea</taxon>
        <taxon>Dorylaimia</taxon>
        <taxon>Trichinellida</taxon>
        <taxon>Trichuridae</taxon>
        <taxon>Trichuris</taxon>
    </lineage>
</organism>
<proteinExistence type="predicted"/>
<dbReference type="Gene3D" id="3.30.70.270">
    <property type="match status" value="2"/>
</dbReference>
<accession>A0A5S6Q5D3</accession>
<feature type="domain" description="Reverse transcriptase" evidence="11">
    <location>
        <begin position="99"/>
        <end position="277"/>
    </location>
</feature>
<dbReference type="SUPFAM" id="SSF53098">
    <property type="entry name" value="Ribonuclease H-like"/>
    <property type="match status" value="1"/>
</dbReference>
<keyword evidence="7" id="KW-0378">Hydrolase</keyword>
<evidence type="ECO:0000313" key="12">
    <source>
        <dbReference type="Proteomes" id="UP000046395"/>
    </source>
</evidence>
<evidence type="ECO:0000256" key="10">
    <source>
        <dbReference type="SAM" id="MobiDB-lite"/>
    </source>
</evidence>
<dbReference type="EC" id="2.7.7.49" evidence="1"/>
<evidence type="ECO:0000256" key="5">
    <source>
        <dbReference type="ARBA" id="ARBA00022722"/>
    </source>
</evidence>
<dbReference type="GO" id="GO:0003676">
    <property type="term" value="F:nucleic acid binding"/>
    <property type="evidence" value="ECO:0007669"/>
    <property type="project" value="InterPro"/>
</dbReference>
<dbReference type="Proteomes" id="UP000046395">
    <property type="component" value="Unassembled WGS sequence"/>
</dbReference>
<keyword evidence="12" id="KW-1185">Reference proteome</keyword>
<dbReference type="InterPro" id="IPR000477">
    <property type="entry name" value="RT_dom"/>
</dbReference>
<dbReference type="AlphaFoldDB" id="A0A5S6Q5D3"/>
<evidence type="ECO:0000259" key="11">
    <source>
        <dbReference type="PROSITE" id="PS50878"/>
    </source>
</evidence>
<dbReference type="GO" id="GO:0042575">
    <property type="term" value="C:DNA polymerase complex"/>
    <property type="evidence" value="ECO:0007669"/>
    <property type="project" value="UniProtKB-ARBA"/>
</dbReference>
<dbReference type="Pfam" id="PF00078">
    <property type="entry name" value="RVT_1"/>
    <property type="match status" value="1"/>
</dbReference>
<sequence>MLVITAQAFVFWSTRVQQPSPSLALQAINGTPVTVTGQQTITIHLETQEHYGTNTAQKGGCVEHAQHVIETTGPPVFSKPRRLAPERLRMAKQHFEELVQQGIIRPSNSNWSSPLHLVPKQQPGQWRPCGDFRNLNRCTKPDRYPLPHIADFNSDLCGKTVFSKIDLARAYYQIPVSPDDVPKTAITTPFGLYEFVMMPFGLRNAAQTFQRVIDQVLRGLDSCFAYVDDILVASQSEDEHLSALQKLFKRLASYGLKVNPNKCVLGAQSLVFLGHLIDRNGIRPSPDKVAALQDFPRPQTVKQLRQYLGMVNFYRRFIPNLAVLLHPLDSLVAKTRGNIAWNRTATNAFNEAKSAIAKATLLEHPQPTATLALMVDASDQAIGAVLQQRVDSIWRPLAFFSKRLQDHQKRYSTFGRELLGVYAAVKHFRPLIEGRELTIYSDHKPLVFAFDNGSQGLNNREIRQLDFVTSMQVQLRHISGKDNVVADALSRRIQAATDAIPTLSIQQLTTAQNSDAQLQWVKEHSSLRLVPVRVDGCALPLWKDISLAEPRTYVPAVLRLAVFTSVHGLSHPGIRATKRLMAMRYVWPSMQRDVAQWTRSCLHCQQAKVHRHTRSAPVDFPLPSHRFDHVHVDIVGPLPSSDGFKYLLTAVDRYTRWPEAWPIHDTSAQTVATVFLSNWIAPFWRPLPNNNRPRSTVRVVPMEDSKQAFRRRTRSHVSLPSTGKRDGRAIPPPSQVRPGSPHAGPCHQVDDSPATGPPRHPGRLESRHGFVAGGDGIWFHPAATSRIPRANETTVNCRPH</sequence>
<dbReference type="InterPro" id="IPR043502">
    <property type="entry name" value="DNA/RNA_pol_sf"/>
</dbReference>
<dbReference type="Gene3D" id="3.30.420.10">
    <property type="entry name" value="Ribonuclease H-like superfamily/Ribonuclease H"/>
    <property type="match status" value="1"/>
</dbReference>
<keyword evidence="3" id="KW-0808">Transferase</keyword>
<dbReference type="WBParaSite" id="TMUE_0000002471.1">
    <property type="protein sequence ID" value="TMUE_0000002471.1"/>
    <property type="gene ID" value="WBGene00298310"/>
</dbReference>
<evidence type="ECO:0000256" key="9">
    <source>
        <dbReference type="ARBA" id="ARBA00023268"/>
    </source>
</evidence>
<dbReference type="FunFam" id="3.10.10.10:FF:000007">
    <property type="entry name" value="Retrovirus-related Pol polyprotein from transposon 17.6-like Protein"/>
    <property type="match status" value="1"/>
</dbReference>
<reference evidence="13" key="1">
    <citation type="submission" date="2019-12" db="UniProtKB">
        <authorList>
            <consortium name="WormBaseParasite"/>
        </authorList>
    </citation>
    <scope>IDENTIFICATION</scope>
</reference>
<evidence type="ECO:0000313" key="13">
    <source>
        <dbReference type="WBParaSite" id="TMUE_0000002471.1"/>
    </source>
</evidence>
<dbReference type="Gene3D" id="3.10.10.10">
    <property type="entry name" value="HIV Type 1 Reverse Transcriptase, subunit A, domain 1"/>
    <property type="match status" value="1"/>
</dbReference>
<evidence type="ECO:0000256" key="4">
    <source>
        <dbReference type="ARBA" id="ARBA00022695"/>
    </source>
</evidence>
<dbReference type="FunFam" id="3.30.70.270:FF:000026">
    <property type="entry name" value="Transposon Ty3-G Gag-Pol polyprotein"/>
    <property type="match status" value="1"/>
</dbReference>
<dbReference type="Pfam" id="PF17921">
    <property type="entry name" value="Integrase_H2C2"/>
    <property type="match status" value="1"/>
</dbReference>
<dbReference type="FunFam" id="3.10.20.370:FF:000001">
    <property type="entry name" value="Retrovirus-related Pol polyprotein from transposon 17.6-like protein"/>
    <property type="match status" value="1"/>
</dbReference>
<dbReference type="PANTHER" id="PTHR37984">
    <property type="entry name" value="PROTEIN CBG26694"/>
    <property type="match status" value="1"/>
</dbReference>
<dbReference type="InterPro" id="IPR036397">
    <property type="entry name" value="RNaseH_sf"/>
</dbReference>
<dbReference type="CDD" id="cd09274">
    <property type="entry name" value="RNase_HI_RT_Ty3"/>
    <property type="match status" value="1"/>
</dbReference>
<dbReference type="GO" id="GO:0008233">
    <property type="term" value="F:peptidase activity"/>
    <property type="evidence" value="ECO:0007669"/>
    <property type="project" value="UniProtKB-KW"/>
</dbReference>
<dbReference type="Pfam" id="PF17919">
    <property type="entry name" value="RT_RNaseH_2"/>
    <property type="match status" value="1"/>
</dbReference>
<dbReference type="InterPro" id="IPR041588">
    <property type="entry name" value="Integrase_H2C2"/>
</dbReference>
<protein>
    <recommendedName>
        <fullName evidence="1">RNA-directed DNA polymerase</fullName>
        <ecNumber evidence="1">2.7.7.49</ecNumber>
    </recommendedName>
</protein>
<keyword evidence="9" id="KW-0511">Multifunctional enzyme</keyword>
<name>A0A5S6Q5D3_TRIMR</name>
<dbReference type="SUPFAM" id="SSF56672">
    <property type="entry name" value="DNA/RNA polymerases"/>
    <property type="match status" value="1"/>
</dbReference>
<dbReference type="Gene3D" id="1.10.340.70">
    <property type="match status" value="1"/>
</dbReference>
<dbReference type="GO" id="GO:0006508">
    <property type="term" value="P:proteolysis"/>
    <property type="evidence" value="ECO:0007669"/>
    <property type="project" value="UniProtKB-KW"/>
</dbReference>
<dbReference type="PANTHER" id="PTHR37984:SF5">
    <property type="entry name" value="PROTEIN NYNRIN-LIKE"/>
    <property type="match status" value="1"/>
</dbReference>
<dbReference type="STRING" id="70415.A0A5S6Q5D3"/>
<keyword evidence="8" id="KW-0695">RNA-directed DNA polymerase</keyword>
<dbReference type="PROSITE" id="PS50878">
    <property type="entry name" value="RT_POL"/>
    <property type="match status" value="1"/>
</dbReference>
<dbReference type="CDD" id="cd01647">
    <property type="entry name" value="RT_LTR"/>
    <property type="match status" value="1"/>
</dbReference>
<evidence type="ECO:0000256" key="3">
    <source>
        <dbReference type="ARBA" id="ARBA00022679"/>
    </source>
</evidence>
<keyword evidence="2" id="KW-0645">Protease</keyword>
<keyword evidence="6" id="KW-0255">Endonuclease</keyword>
<dbReference type="InterPro" id="IPR012337">
    <property type="entry name" value="RNaseH-like_sf"/>
</dbReference>
<dbReference type="InterPro" id="IPR050951">
    <property type="entry name" value="Retrovirus_Pol_polyprotein"/>
</dbReference>
<evidence type="ECO:0000256" key="6">
    <source>
        <dbReference type="ARBA" id="ARBA00022759"/>
    </source>
</evidence>
<feature type="region of interest" description="Disordered" evidence="10">
    <location>
        <begin position="691"/>
        <end position="769"/>
    </location>
</feature>
<dbReference type="GO" id="GO:0003964">
    <property type="term" value="F:RNA-directed DNA polymerase activity"/>
    <property type="evidence" value="ECO:0007669"/>
    <property type="project" value="UniProtKB-KW"/>
</dbReference>
<dbReference type="InterPro" id="IPR041577">
    <property type="entry name" value="RT_RNaseH_2"/>
</dbReference>
<evidence type="ECO:0000256" key="1">
    <source>
        <dbReference type="ARBA" id="ARBA00012493"/>
    </source>
</evidence>
<keyword evidence="4" id="KW-0548">Nucleotidyltransferase</keyword>
<evidence type="ECO:0000256" key="2">
    <source>
        <dbReference type="ARBA" id="ARBA00022670"/>
    </source>
</evidence>
<dbReference type="GO" id="GO:0004519">
    <property type="term" value="F:endonuclease activity"/>
    <property type="evidence" value="ECO:0007669"/>
    <property type="project" value="UniProtKB-KW"/>
</dbReference>
<keyword evidence="5" id="KW-0540">Nuclease</keyword>
<evidence type="ECO:0000256" key="8">
    <source>
        <dbReference type="ARBA" id="ARBA00022918"/>
    </source>
</evidence>